<dbReference type="AlphaFoldDB" id="A0A7J6EG05"/>
<proteinExistence type="predicted"/>
<evidence type="ECO:0000313" key="2">
    <source>
        <dbReference type="Proteomes" id="UP000525078"/>
    </source>
</evidence>
<sequence length="187" mass="21518">MIRDRKSKMEETIEVIEISPSSSEKEKRVFVKTTLEGDTVTPIKQILCLKNPYDVKRFEETEECFILDYDPSNDISNLSVSRKADGDDGGGGGDGSPDLTVLAERGKVACRDYPHSRHLCLKYPFDQTSHESYCELCYCYVCDKPAPCSSWTEPKPAHCHASEQEEWKFQRRVRKMQPQDFSEEEDY</sequence>
<dbReference type="EMBL" id="JAATIP010000251">
    <property type="protein sequence ID" value="KAF4356610.1"/>
    <property type="molecule type" value="Genomic_DNA"/>
</dbReference>
<dbReference type="PANTHER" id="PTHR33443">
    <property type="entry name" value="ZGC:112980"/>
    <property type="match status" value="1"/>
</dbReference>
<evidence type="ECO:0000313" key="1">
    <source>
        <dbReference type="EMBL" id="KAF4356610.1"/>
    </source>
</evidence>
<accession>A0A7J6EG05</accession>
<dbReference type="Proteomes" id="UP000525078">
    <property type="component" value="Unassembled WGS sequence"/>
</dbReference>
<name>A0A7J6EG05_CANSA</name>
<gene>
    <name evidence="1" type="ORF">F8388_006354</name>
</gene>
<dbReference type="InterPro" id="IPR053234">
    <property type="entry name" value="RPM1_Interactor"/>
</dbReference>
<comment type="caution">
    <text evidence="1">The sequence shown here is derived from an EMBL/GenBank/DDBJ whole genome shotgun (WGS) entry which is preliminary data.</text>
</comment>
<organism evidence="1 2">
    <name type="scientific">Cannabis sativa</name>
    <name type="common">Hemp</name>
    <name type="synonym">Marijuana</name>
    <dbReference type="NCBI Taxonomy" id="3483"/>
    <lineage>
        <taxon>Eukaryota</taxon>
        <taxon>Viridiplantae</taxon>
        <taxon>Streptophyta</taxon>
        <taxon>Embryophyta</taxon>
        <taxon>Tracheophyta</taxon>
        <taxon>Spermatophyta</taxon>
        <taxon>Magnoliopsida</taxon>
        <taxon>eudicotyledons</taxon>
        <taxon>Gunneridae</taxon>
        <taxon>Pentapetalae</taxon>
        <taxon>rosids</taxon>
        <taxon>fabids</taxon>
        <taxon>Rosales</taxon>
        <taxon>Cannabaceae</taxon>
        <taxon>Cannabis</taxon>
    </lineage>
</organism>
<reference evidence="1 2" key="1">
    <citation type="journal article" date="2020" name="bioRxiv">
        <title>Sequence and annotation of 42 cannabis genomes reveals extensive copy number variation in cannabinoid synthesis and pathogen resistance genes.</title>
        <authorList>
            <person name="Mckernan K.J."/>
            <person name="Helbert Y."/>
            <person name="Kane L.T."/>
            <person name="Ebling H."/>
            <person name="Zhang L."/>
            <person name="Liu B."/>
            <person name="Eaton Z."/>
            <person name="Mclaughlin S."/>
            <person name="Kingan S."/>
            <person name="Baybayan P."/>
            <person name="Concepcion G."/>
            <person name="Jordan M."/>
            <person name="Riva A."/>
            <person name="Barbazuk W."/>
            <person name="Harkins T."/>
        </authorList>
    </citation>
    <scope>NUCLEOTIDE SEQUENCE [LARGE SCALE GENOMIC DNA]</scope>
    <source>
        <strain evidence="2">cv. Jamaican Lion 4</strain>
        <tissue evidence="1">Leaf</tissue>
    </source>
</reference>
<protein>
    <submittedName>
        <fullName evidence="1">Uncharacterized protein</fullName>
    </submittedName>
</protein>
<dbReference type="PANTHER" id="PTHR33443:SF30">
    <property type="entry name" value="SARCOSINE DEHYDROGENASE-2C PROTEIN"/>
    <property type="match status" value="1"/>
</dbReference>